<dbReference type="PIRSF" id="PIRSF000858">
    <property type="entry name" value="SCOT-t"/>
    <property type="match status" value="1"/>
</dbReference>
<dbReference type="AlphaFoldDB" id="A0A7T1WQR5"/>
<dbReference type="GO" id="GO:0046952">
    <property type="term" value="P:ketone body catabolic process"/>
    <property type="evidence" value="ECO:0007669"/>
    <property type="project" value="InterPro"/>
</dbReference>
<dbReference type="Pfam" id="PF01144">
    <property type="entry name" value="CoA_trans"/>
    <property type="match status" value="1"/>
</dbReference>
<keyword evidence="2 3" id="KW-0808">Transferase</keyword>
<sequence>MNKICDVSAAVSVIRDGQTVGSTGVIGWLTPDAVLAALGQRFEATASPRDLTFFFPVGTGDAVGIPGMDHVAKKGLMQRIVSGSYINPRHPQTGRRPALMELIQNDLIEAYSWPIGATMHWLREVGRRSPGYLTRIGLGTYIDPRHGGGKFTRQATEDLVEVAEFRGREHLFYPSWPLDVGIIRASSADEAGNLSFEEQPLTSSSLALALAVKASGGTVIAQVGKVVPRGSRPAHEVRIPGVLVDHVVVAPDEMTGTDVRQDPGYLRPVDDVAGSLPRLPSGADKIIARRVAQEIRPGEPSIFGFGAASDAVLAMAEDGRFEDGALDDYVFTTEHGPFGGAVMSGWQFSANYSPEALLDGAYQFDFIDGGGCTFAALAFAQLDAAGNVNVSRFGNANPGAGGFIDIAHNARRLVFAGTLTTGGLDIDTSGGVLHIRQEGKVSKLVDQVDHITYRIADGIRDRGQEALVVTERAAFELTPAGLRLTEVAPGIDVRRDVLDLIGFDVSVSDRLTTWDASLLRP</sequence>
<organism evidence="5 6">
    <name type="scientific">Streptomyces bathyalis</name>
    <dbReference type="NCBI Taxonomy" id="2710756"/>
    <lineage>
        <taxon>Bacteria</taxon>
        <taxon>Bacillati</taxon>
        <taxon>Actinomycetota</taxon>
        <taxon>Actinomycetes</taxon>
        <taxon>Kitasatosporales</taxon>
        <taxon>Streptomycetaceae</taxon>
        <taxon>Streptomyces</taxon>
    </lineage>
</organism>
<dbReference type="Proteomes" id="UP000595046">
    <property type="component" value="Chromosome"/>
</dbReference>
<proteinExistence type="inferred from homology"/>
<dbReference type="GO" id="GO:0008410">
    <property type="term" value="F:CoA-transferase activity"/>
    <property type="evidence" value="ECO:0007669"/>
    <property type="project" value="InterPro"/>
</dbReference>
<evidence type="ECO:0000256" key="3">
    <source>
        <dbReference type="PIRNR" id="PIRNR000858"/>
    </source>
</evidence>
<dbReference type="Gene3D" id="3.40.1080.10">
    <property type="entry name" value="Glutaconate Coenzyme A-transferase"/>
    <property type="match status" value="2"/>
</dbReference>
<dbReference type="KEGG" id="sbat:G4Z16_01120"/>
<dbReference type="PANTHER" id="PTHR43293:SF1">
    <property type="entry name" value="ACETATE COA-TRANSFERASE YDIF"/>
    <property type="match status" value="1"/>
</dbReference>
<protein>
    <submittedName>
        <fullName evidence="5">Propionate CoA-transferase</fullName>
    </submittedName>
</protein>
<dbReference type="EMBL" id="CP048882">
    <property type="protein sequence ID" value="QPP05217.1"/>
    <property type="molecule type" value="Genomic_DNA"/>
</dbReference>
<comment type="similarity">
    <text evidence="1 3">Belongs to the 3-oxoacid CoA-transferase family.</text>
</comment>
<evidence type="ECO:0000313" key="5">
    <source>
        <dbReference type="EMBL" id="QPP05217.1"/>
    </source>
</evidence>
<dbReference type="RefSeq" id="WP_197348720.1">
    <property type="nucleotide sequence ID" value="NZ_CP048882.1"/>
</dbReference>
<gene>
    <name evidence="5" type="ORF">G4Z16_01120</name>
</gene>
<dbReference type="SUPFAM" id="SSF100950">
    <property type="entry name" value="NagB/RpiA/CoA transferase-like"/>
    <property type="match status" value="2"/>
</dbReference>
<feature type="active site" description="5-glutamyl coenzyme A thioester intermediate" evidence="4">
    <location>
        <position position="334"/>
    </location>
</feature>
<reference evidence="6" key="1">
    <citation type="submission" date="2020-02" db="EMBL/GenBank/DDBJ databases">
        <title>Streptomyces sp. ASO4wet.</title>
        <authorList>
            <person name="Risdian C."/>
            <person name="Landwehr W."/>
            <person name="Schupp P."/>
            <person name="Wink J."/>
        </authorList>
    </citation>
    <scope>NUCLEOTIDE SEQUENCE [LARGE SCALE GENOMIC DNA]</scope>
    <source>
        <strain evidence="6">ASO4wet</strain>
    </source>
</reference>
<dbReference type="InterPro" id="IPR004165">
    <property type="entry name" value="CoA_trans_fam_I"/>
</dbReference>
<accession>A0A7T1WQR5</accession>
<dbReference type="SMART" id="SM00882">
    <property type="entry name" value="CoA_trans"/>
    <property type="match status" value="1"/>
</dbReference>
<dbReference type="InterPro" id="IPR037171">
    <property type="entry name" value="NagB/RpiA_transferase-like"/>
</dbReference>
<name>A0A7T1WQR5_9ACTN</name>
<evidence type="ECO:0000256" key="1">
    <source>
        <dbReference type="ARBA" id="ARBA00007154"/>
    </source>
</evidence>
<evidence type="ECO:0000313" key="6">
    <source>
        <dbReference type="Proteomes" id="UP000595046"/>
    </source>
</evidence>
<evidence type="ECO:0000256" key="4">
    <source>
        <dbReference type="PIRSR" id="PIRSR000858-1"/>
    </source>
</evidence>
<dbReference type="InterPro" id="IPR014388">
    <property type="entry name" value="3-oxoacid_CoA-transferase"/>
</dbReference>
<dbReference type="PANTHER" id="PTHR43293">
    <property type="entry name" value="ACETATE COA-TRANSFERASE YDIF"/>
    <property type="match status" value="1"/>
</dbReference>
<keyword evidence="6" id="KW-1185">Reference proteome</keyword>
<evidence type="ECO:0000256" key="2">
    <source>
        <dbReference type="ARBA" id="ARBA00022679"/>
    </source>
</evidence>